<protein>
    <recommendedName>
        <fullName evidence="2">RNA 2',3'-cyclic phosphodiesterase</fullName>
        <shortName evidence="2">RNA 2',3'-CPDase</shortName>
        <ecNumber evidence="2">3.1.4.58</ecNumber>
    </recommendedName>
</protein>
<gene>
    <name evidence="4" type="primary">thpR</name>
    <name evidence="4" type="ORF">ENQ35_00820</name>
</gene>
<accession>A0A7C1F392</accession>
<organism evidence="4">
    <name type="scientific">Ammonifex degensii</name>
    <dbReference type="NCBI Taxonomy" id="42838"/>
    <lineage>
        <taxon>Bacteria</taxon>
        <taxon>Bacillati</taxon>
        <taxon>Bacillota</taxon>
        <taxon>Clostridia</taxon>
        <taxon>Thermoanaerobacterales</taxon>
        <taxon>Thermoanaerobacteraceae</taxon>
        <taxon>Ammonifex</taxon>
    </lineage>
</organism>
<dbReference type="PANTHER" id="PTHR35561">
    <property type="entry name" value="RNA 2',3'-CYCLIC PHOSPHODIESTERASE"/>
    <property type="match status" value="1"/>
</dbReference>
<dbReference type="GO" id="GO:0008664">
    <property type="term" value="F:RNA 2',3'-cyclic 3'-phosphodiesterase activity"/>
    <property type="evidence" value="ECO:0007669"/>
    <property type="project" value="UniProtKB-EC"/>
</dbReference>
<comment type="similarity">
    <text evidence="2">Belongs to the 2H phosphoesterase superfamily. ThpR family.</text>
</comment>
<evidence type="ECO:0000313" key="4">
    <source>
        <dbReference type="EMBL" id="HDW51284.1"/>
    </source>
</evidence>
<name>A0A7C1F392_9THEO</name>
<dbReference type="EC" id="3.1.4.58" evidence="2"/>
<dbReference type="Pfam" id="PF02834">
    <property type="entry name" value="LigT_PEase"/>
    <property type="match status" value="2"/>
</dbReference>
<reference evidence="4" key="1">
    <citation type="journal article" date="2020" name="mSystems">
        <title>Genome- and Community-Level Interaction Insights into Carbon Utilization and Element Cycling Functions of Hydrothermarchaeota in Hydrothermal Sediment.</title>
        <authorList>
            <person name="Zhou Z."/>
            <person name="Liu Y."/>
            <person name="Xu W."/>
            <person name="Pan J."/>
            <person name="Luo Z.H."/>
            <person name="Li M."/>
        </authorList>
    </citation>
    <scope>NUCLEOTIDE SEQUENCE [LARGE SCALE GENOMIC DNA]</scope>
    <source>
        <strain evidence="4">SpSt-301</strain>
    </source>
</reference>
<proteinExistence type="inferred from homology"/>
<feature type="active site" description="Proton acceptor" evidence="2">
    <location>
        <position position="155"/>
    </location>
</feature>
<evidence type="ECO:0000256" key="2">
    <source>
        <dbReference type="HAMAP-Rule" id="MF_01940"/>
    </source>
</evidence>
<evidence type="ECO:0000256" key="1">
    <source>
        <dbReference type="ARBA" id="ARBA00022801"/>
    </source>
</evidence>
<comment type="caution">
    <text evidence="4">The sequence shown here is derived from an EMBL/GenBank/DDBJ whole genome shotgun (WGS) entry which is preliminary data.</text>
</comment>
<dbReference type="SUPFAM" id="SSF55144">
    <property type="entry name" value="LigT-like"/>
    <property type="match status" value="1"/>
</dbReference>
<feature type="domain" description="Phosphoesterase HXTX" evidence="3">
    <location>
        <begin position="128"/>
        <end position="204"/>
    </location>
</feature>
<dbReference type="EMBL" id="DSMV01000055">
    <property type="protein sequence ID" value="HDW51284.1"/>
    <property type="molecule type" value="Genomic_DNA"/>
</dbReference>
<feature type="short sequence motif" description="HXTX 2" evidence="2">
    <location>
        <begin position="155"/>
        <end position="158"/>
    </location>
</feature>
<dbReference type="PANTHER" id="PTHR35561:SF1">
    <property type="entry name" value="RNA 2',3'-CYCLIC PHOSPHODIESTERASE"/>
    <property type="match status" value="1"/>
</dbReference>
<evidence type="ECO:0000259" key="3">
    <source>
        <dbReference type="Pfam" id="PF02834"/>
    </source>
</evidence>
<dbReference type="GO" id="GO:0004113">
    <property type="term" value="F:2',3'-cyclic-nucleotide 3'-phosphodiesterase activity"/>
    <property type="evidence" value="ECO:0007669"/>
    <property type="project" value="InterPro"/>
</dbReference>
<feature type="short sequence motif" description="HXTX 1" evidence="2">
    <location>
        <begin position="69"/>
        <end position="72"/>
    </location>
</feature>
<dbReference type="NCBIfam" id="TIGR02258">
    <property type="entry name" value="2_5_ligase"/>
    <property type="match status" value="1"/>
</dbReference>
<dbReference type="HAMAP" id="MF_01940">
    <property type="entry name" value="RNA_CPDase"/>
    <property type="match status" value="1"/>
</dbReference>
<feature type="active site" description="Proton donor" evidence="2">
    <location>
        <position position="69"/>
    </location>
</feature>
<keyword evidence="1 2" id="KW-0378">Hydrolase</keyword>
<comment type="catalytic activity">
    <reaction evidence="2">
        <text>a 3'-end 2',3'-cyclophospho-ribonucleotide-RNA + H2O = a 3'-end 2'-phospho-ribonucleotide-RNA + H(+)</text>
        <dbReference type="Rhea" id="RHEA:11828"/>
        <dbReference type="Rhea" id="RHEA-COMP:10464"/>
        <dbReference type="Rhea" id="RHEA-COMP:17353"/>
        <dbReference type="ChEBI" id="CHEBI:15377"/>
        <dbReference type="ChEBI" id="CHEBI:15378"/>
        <dbReference type="ChEBI" id="CHEBI:83064"/>
        <dbReference type="ChEBI" id="CHEBI:173113"/>
        <dbReference type="EC" id="3.1.4.58"/>
    </reaction>
</comment>
<dbReference type="InterPro" id="IPR004175">
    <property type="entry name" value="RNA_CPDase"/>
</dbReference>
<dbReference type="InterPro" id="IPR009097">
    <property type="entry name" value="Cyclic_Pdiesterase"/>
</dbReference>
<dbReference type="Gene3D" id="3.90.1140.10">
    <property type="entry name" value="Cyclic phosphodiesterase"/>
    <property type="match status" value="1"/>
</dbReference>
<feature type="domain" description="Phosphoesterase HXTX" evidence="3">
    <location>
        <begin position="36"/>
        <end position="120"/>
    </location>
</feature>
<sequence length="225" mass="24886">MTGQRAKKKGLPVGSPFRYSITGAKTMATMRLFWAVTLPKDVRDRLAIVQSSFRKLPLDVKWVEVENFHLTLRFLGDTDRAMVDSLLAVAKERLGELLPFTLILRGVGVFPSLRQPRVLWVGVERALPLFNLHHLLEEALRQLGFPPEAKRFSPHITLGRFRTGANTGLLEEAIKELGTAEVAQVNVIGIALIASELTPKGPVYTPVGRVNFNLAAGQNRSPTSV</sequence>
<dbReference type="InterPro" id="IPR014051">
    <property type="entry name" value="Phosphoesterase_HXTX"/>
</dbReference>
<comment type="function">
    <text evidence="2">Hydrolyzes RNA 2',3'-cyclic phosphodiester to an RNA 2'-phosphomonoester.</text>
</comment>
<dbReference type="AlphaFoldDB" id="A0A7C1F392"/>